<dbReference type="Proteomes" id="UP000244225">
    <property type="component" value="Unassembled WGS sequence"/>
</dbReference>
<name>A0A2T5YJQ3_9BACT</name>
<organism evidence="2 3">
    <name type="scientific">Pontibacter mucosus</name>
    <dbReference type="NCBI Taxonomy" id="1649266"/>
    <lineage>
        <taxon>Bacteria</taxon>
        <taxon>Pseudomonadati</taxon>
        <taxon>Bacteroidota</taxon>
        <taxon>Cytophagia</taxon>
        <taxon>Cytophagales</taxon>
        <taxon>Hymenobacteraceae</taxon>
        <taxon>Pontibacter</taxon>
    </lineage>
</organism>
<evidence type="ECO:0000313" key="2">
    <source>
        <dbReference type="EMBL" id="PTX19548.1"/>
    </source>
</evidence>
<evidence type="ECO:0000313" key="3">
    <source>
        <dbReference type="Proteomes" id="UP000244225"/>
    </source>
</evidence>
<dbReference type="AlphaFoldDB" id="A0A2T5YJQ3"/>
<reference evidence="2 3" key="1">
    <citation type="submission" date="2018-04" db="EMBL/GenBank/DDBJ databases">
        <title>Genomic Encyclopedia of Archaeal and Bacterial Type Strains, Phase II (KMG-II): from individual species to whole genera.</title>
        <authorList>
            <person name="Goeker M."/>
        </authorList>
    </citation>
    <scope>NUCLEOTIDE SEQUENCE [LARGE SCALE GENOMIC DNA]</scope>
    <source>
        <strain evidence="2 3">DSM 100162</strain>
    </source>
</reference>
<accession>A0A2T5YJQ3</accession>
<feature type="chain" id="PRO_5015736518" evidence="1">
    <location>
        <begin position="20"/>
        <end position="166"/>
    </location>
</feature>
<feature type="signal peptide" evidence="1">
    <location>
        <begin position="1"/>
        <end position="19"/>
    </location>
</feature>
<gene>
    <name evidence="2" type="ORF">C8N40_104280</name>
</gene>
<keyword evidence="3" id="KW-1185">Reference proteome</keyword>
<dbReference type="EMBL" id="QBKI01000004">
    <property type="protein sequence ID" value="PTX19548.1"/>
    <property type="molecule type" value="Genomic_DNA"/>
</dbReference>
<evidence type="ECO:0000256" key="1">
    <source>
        <dbReference type="SAM" id="SignalP"/>
    </source>
</evidence>
<proteinExistence type="predicted"/>
<protein>
    <submittedName>
        <fullName evidence="2">Uncharacterized protein</fullName>
    </submittedName>
</protein>
<comment type="caution">
    <text evidence="2">The sequence shown here is derived from an EMBL/GenBank/DDBJ whole genome shotgun (WGS) entry which is preliminary data.</text>
</comment>
<sequence>MSLYLLLLAMLPLASFSHADDRMRVISSDKLKANIMQNEEEVTLHKVWKYKTFNRLPHMFADGSGIYGVEPFTTLDLREKSTFRYNTHKKRKMRSASYQVRDNAIVMEQFGEQVKFKISRLTADELVLTVHIEIEQGEVDVKGDMVELVYIATILNLPMSRRDLYL</sequence>
<keyword evidence="1" id="KW-0732">Signal</keyword>